<dbReference type="GO" id="GO:0032787">
    <property type="term" value="P:monocarboxylic acid metabolic process"/>
    <property type="evidence" value="ECO:0007669"/>
    <property type="project" value="UniProtKB-ARBA"/>
</dbReference>
<reference evidence="3" key="1">
    <citation type="submission" date="2020-05" db="EMBL/GenBank/DDBJ databases">
        <authorList>
            <person name="Chiriac C."/>
            <person name="Salcher M."/>
            <person name="Ghai R."/>
            <person name="Kavagutti S V."/>
        </authorList>
    </citation>
    <scope>NUCLEOTIDE SEQUENCE</scope>
</reference>
<dbReference type="AlphaFoldDB" id="A0A6J5Z852"/>
<dbReference type="InterPro" id="IPR050259">
    <property type="entry name" value="SDR"/>
</dbReference>
<name>A0A6J5Z852_9ZZZZ</name>
<evidence type="ECO:0000313" key="3">
    <source>
        <dbReference type="EMBL" id="CAB4335753.1"/>
    </source>
</evidence>
<dbReference type="InterPro" id="IPR036291">
    <property type="entry name" value="NAD(P)-bd_dom_sf"/>
</dbReference>
<evidence type="ECO:0000259" key="2">
    <source>
        <dbReference type="SMART" id="SM00822"/>
    </source>
</evidence>
<dbReference type="Pfam" id="PF13561">
    <property type="entry name" value="adh_short_C2"/>
    <property type="match status" value="1"/>
</dbReference>
<dbReference type="CDD" id="cd05233">
    <property type="entry name" value="SDR_c"/>
    <property type="match status" value="1"/>
</dbReference>
<proteinExistence type="inferred from homology"/>
<dbReference type="PANTHER" id="PTHR42879">
    <property type="entry name" value="3-OXOACYL-(ACYL-CARRIER-PROTEIN) REDUCTASE"/>
    <property type="match status" value="1"/>
</dbReference>
<accession>A0A6J5Z852</accession>
<feature type="domain" description="Ketoreductase" evidence="2">
    <location>
        <begin position="4"/>
        <end position="189"/>
    </location>
</feature>
<gene>
    <name evidence="3" type="ORF">UFOPK3770_00552</name>
</gene>
<evidence type="ECO:0000256" key="1">
    <source>
        <dbReference type="ARBA" id="ARBA00006484"/>
    </source>
</evidence>
<dbReference type="SMART" id="SM00822">
    <property type="entry name" value="PKS_KR"/>
    <property type="match status" value="1"/>
</dbReference>
<dbReference type="EMBL" id="CAESAJ010000043">
    <property type="protein sequence ID" value="CAB4335753.1"/>
    <property type="molecule type" value="Genomic_DNA"/>
</dbReference>
<dbReference type="PRINTS" id="PR00081">
    <property type="entry name" value="GDHRDH"/>
</dbReference>
<dbReference type="InterPro" id="IPR057326">
    <property type="entry name" value="KR_dom"/>
</dbReference>
<dbReference type="SUPFAM" id="SSF51735">
    <property type="entry name" value="NAD(P)-binding Rossmann-fold domains"/>
    <property type="match status" value="1"/>
</dbReference>
<dbReference type="InterPro" id="IPR002347">
    <property type="entry name" value="SDR_fam"/>
</dbReference>
<dbReference type="Gene3D" id="3.40.50.720">
    <property type="entry name" value="NAD(P)-binding Rossmann-like Domain"/>
    <property type="match status" value="1"/>
</dbReference>
<dbReference type="InterPro" id="IPR020904">
    <property type="entry name" value="Sc_DH/Rdtase_CS"/>
</dbReference>
<organism evidence="3">
    <name type="scientific">freshwater metagenome</name>
    <dbReference type="NCBI Taxonomy" id="449393"/>
    <lineage>
        <taxon>unclassified sequences</taxon>
        <taxon>metagenomes</taxon>
        <taxon>ecological metagenomes</taxon>
    </lineage>
</organism>
<sequence length="251" mass="26362">MTRPLAFITGGAKGIGFAISDEFACNGWDLVITGRDSMALTSAVASLQKSHPDISISAIEMDVRSKDSIASAFGSVKADAIDTLVNCAGVIIREPIETMSDDDWVEVIETDLSGVFRCSKAALPLLLKSARATVVNVGSIAGSVGIAGRSGYTAAKAGLEGLTRTMALEWADRNIRVNNIAPGWTMTEMVRKGIDDGRISETLLTDRIALSRLAQPSEIASAVYFMASPASSYITGQTLIVDGGITINGNT</sequence>
<dbReference type="PRINTS" id="PR00080">
    <property type="entry name" value="SDRFAMILY"/>
</dbReference>
<dbReference type="PANTHER" id="PTHR42879:SF2">
    <property type="entry name" value="3-OXOACYL-[ACYL-CARRIER-PROTEIN] REDUCTASE FABG"/>
    <property type="match status" value="1"/>
</dbReference>
<dbReference type="FunFam" id="3.40.50.720:FF:000084">
    <property type="entry name" value="Short-chain dehydrogenase reductase"/>
    <property type="match status" value="1"/>
</dbReference>
<comment type="similarity">
    <text evidence="1">Belongs to the short-chain dehydrogenases/reductases (SDR) family.</text>
</comment>
<dbReference type="PROSITE" id="PS00061">
    <property type="entry name" value="ADH_SHORT"/>
    <property type="match status" value="1"/>
</dbReference>
<protein>
    <submittedName>
        <fullName evidence="3">Unannotated protein</fullName>
    </submittedName>
</protein>